<organism evidence="1 2">
    <name type="scientific">Amycolatopsis melonis</name>
    <dbReference type="NCBI Taxonomy" id="3156488"/>
    <lineage>
        <taxon>Bacteria</taxon>
        <taxon>Bacillati</taxon>
        <taxon>Actinomycetota</taxon>
        <taxon>Actinomycetes</taxon>
        <taxon>Pseudonocardiales</taxon>
        <taxon>Pseudonocardiaceae</taxon>
        <taxon>Amycolatopsis</taxon>
    </lineage>
</organism>
<protein>
    <submittedName>
        <fullName evidence="1">Uncharacterized protein</fullName>
    </submittedName>
</protein>
<keyword evidence="2" id="KW-1185">Reference proteome</keyword>
<name>A0ABV0LJ88_9PSEU</name>
<comment type="caution">
    <text evidence="1">The sequence shown here is derived from an EMBL/GenBank/DDBJ whole genome shotgun (WGS) entry which is preliminary data.</text>
</comment>
<dbReference type="EMBL" id="JBDZYD010000009">
    <property type="protein sequence ID" value="MEQ0562367.1"/>
    <property type="molecule type" value="Genomic_DNA"/>
</dbReference>
<reference evidence="1 2" key="1">
    <citation type="submission" date="2024-05" db="EMBL/GenBank/DDBJ databases">
        <authorList>
            <person name="Zhao H."/>
            <person name="Xu Y."/>
            <person name="Lin S."/>
            <person name="Spain J.C."/>
            <person name="Zhou N.-Y."/>
        </authorList>
    </citation>
    <scope>NUCLEOTIDE SEQUENCE [LARGE SCALE GENOMIC DNA]</scope>
    <source>
        <strain evidence="1 2">NEAU-NG30</strain>
    </source>
</reference>
<evidence type="ECO:0000313" key="1">
    <source>
        <dbReference type="EMBL" id="MEQ0562367.1"/>
    </source>
</evidence>
<dbReference type="Proteomes" id="UP001440984">
    <property type="component" value="Unassembled WGS sequence"/>
</dbReference>
<evidence type="ECO:0000313" key="2">
    <source>
        <dbReference type="Proteomes" id="UP001440984"/>
    </source>
</evidence>
<gene>
    <name evidence="1" type="ORF">ABJI51_25055</name>
</gene>
<dbReference type="RefSeq" id="WP_348953847.1">
    <property type="nucleotide sequence ID" value="NZ_JBDZYD010000009.1"/>
</dbReference>
<sequence length="56" mass="6190">MAVDSASFAAAEADQLRRAGHGRQTLLGERKAIMARFFDSCATNGLDRELSMRIFE</sequence>
<accession>A0ABV0LJ88</accession>
<proteinExistence type="predicted"/>